<dbReference type="KEGG" id="bnn:FOA43_002425"/>
<evidence type="ECO:0000313" key="3">
    <source>
        <dbReference type="EMBL" id="QPG75084.1"/>
    </source>
</evidence>
<evidence type="ECO:0000259" key="2">
    <source>
        <dbReference type="PROSITE" id="PS51387"/>
    </source>
</evidence>
<dbReference type="GO" id="GO:0008720">
    <property type="term" value="F:D-lactate dehydrogenase (NAD+) activity"/>
    <property type="evidence" value="ECO:0007669"/>
    <property type="project" value="TreeGrafter"/>
</dbReference>
<gene>
    <name evidence="3" type="ORF">FOA43_002425</name>
</gene>
<sequence>MRMFKYIGGKVPRFVKIFKRYKITGSKTATRRSVRSKDSSVSSGSVSSGSHSSGSGSPFANSLTFQAFMIVGAMGAGYSLGKSMITENPPTDLFPSGSTTKLIDLPVKNSKEYGDYDKFKRCILRILESQGYTFDQKNNKNDYLFEDSFISKDLAQVMNDVSHFQEIFWGKKIDDIDEKKFIFYPENASQVSSILKYCQEFRIPVFTTEQSYLHFSKKIPYRMEINFSRMTGYEAVKDDDSVMDVQPGVNLHDINEYLNEKGFQNLNSTTSPLDLLLSSVGIELTDSSNRLFYNKFDKSQVIQFTAVLSDGTEMTVDRNSEGYKLFELLSSIENSSAIITNLRMNVFMKSAQSKDLLVVLAFKSIDDINSTVKELSAQKRISQLGNIGFVDSSKCRTLEERFEGYKTFAVLKVAADQYSRLGSKFNKGCDRFKVFKIDIKDLDGYQSSYYSNRMDKPDLNRNDKPDADSKASSALIVSRDLLKQKLCSYYSTSHLLETAQTDKMIVEGNPQTDLLRRIKLSLDPAKILNVNVDIIAKAGETQTKLI</sequence>
<dbReference type="GO" id="GO:0004458">
    <property type="term" value="F:D-lactate dehydrogenase (cytochrome) activity"/>
    <property type="evidence" value="ECO:0007669"/>
    <property type="project" value="TreeGrafter"/>
</dbReference>
<evidence type="ECO:0000256" key="1">
    <source>
        <dbReference type="SAM" id="MobiDB-lite"/>
    </source>
</evidence>
<feature type="compositionally biased region" description="Low complexity" evidence="1">
    <location>
        <begin position="39"/>
        <end position="57"/>
    </location>
</feature>
<feature type="region of interest" description="Disordered" evidence="1">
    <location>
        <begin position="29"/>
        <end position="57"/>
    </location>
</feature>
<keyword evidence="4" id="KW-1185">Reference proteome</keyword>
<dbReference type="GO" id="GO:0071949">
    <property type="term" value="F:FAD binding"/>
    <property type="evidence" value="ECO:0007669"/>
    <property type="project" value="InterPro"/>
</dbReference>
<organism evidence="3 4">
    <name type="scientific">Eeniella nana</name>
    <name type="common">Yeast</name>
    <name type="synonym">Brettanomyces nanus</name>
    <dbReference type="NCBI Taxonomy" id="13502"/>
    <lineage>
        <taxon>Eukaryota</taxon>
        <taxon>Fungi</taxon>
        <taxon>Dikarya</taxon>
        <taxon>Ascomycota</taxon>
        <taxon>Saccharomycotina</taxon>
        <taxon>Pichiomycetes</taxon>
        <taxon>Pichiales</taxon>
        <taxon>Pichiaceae</taxon>
        <taxon>Brettanomyces</taxon>
    </lineage>
</organism>
<dbReference type="InterPro" id="IPR036318">
    <property type="entry name" value="FAD-bd_PCMH-like_sf"/>
</dbReference>
<proteinExistence type="predicted"/>
<dbReference type="OrthoDB" id="3991114at2759"/>
<dbReference type="PANTHER" id="PTHR11748">
    <property type="entry name" value="D-LACTATE DEHYDROGENASE"/>
    <property type="match status" value="1"/>
</dbReference>
<dbReference type="Gene3D" id="3.30.465.10">
    <property type="match status" value="1"/>
</dbReference>
<dbReference type="GeneID" id="62195826"/>
<dbReference type="Pfam" id="PF01565">
    <property type="entry name" value="FAD_binding_4"/>
    <property type="match status" value="1"/>
</dbReference>
<dbReference type="Proteomes" id="UP000662931">
    <property type="component" value="Chromosome 2"/>
</dbReference>
<dbReference type="InterPro" id="IPR006094">
    <property type="entry name" value="Oxid_FAD_bind_N"/>
</dbReference>
<dbReference type="AlphaFoldDB" id="A0A875S7D6"/>
<dbReference type="InterPro" id="IPR016166">
    <property type="entry name" value="FAD-bd_PCMH"/>
</dbReference>
<reference evidence="3" key="1">
    <citation type="submission" date="2020-10" db="EMBL/GenBank/DDBJ databases">
        <authorList>
            <person name="Roach M.J.R."/>
        </authorList>
    </citation>
    <scope>NUCLEOTIDE SEQUENCE</scope>
    <source>
        <strain evidence="3">CBS 1945</strain>
    </source>
</reference>
<dbReference type="EMBL" id="CP064813">
    <property type="protein sequence ID" value="QPG75084.1"/>
    <property type="molecule type" value="Genomic_DNA"/>
</dbReference>
<feature type="domain" description="FAD-binding PCMH-type" evidence="2">
    <location>
        <begin position="175"/>
        <end position="349"/>
    </location>
</feature>
<dbReference type="RefSeq" id="XP_038778649.1">
    <property type="nucleotide sequence ID" value="XM_038922721.1"/>
</dbReference>
<dbReference type="PANTHER" id="PTHR11748:SF118">
    <property type="entry name" value="ALKYLDIHYDROXYACETONEPHOSPHATE SYNTHASE (PRECURSOR)"/>
    <property type="match status" value="1"/>
</dbReference>
<protein>
    <recommendedName>
        <fullName evidence="2">FAD-binding PCMH-type domain-containing protein</fullName>
    </recommendedName>
</protein>
<evidence type="ECO:0000313" key="4">
    <source>
        <dbReference type="Proteomes" id="UP000662931"/>
    </source>
</evidence>
<dbReference type="GO" id="GO:1903457">
    <property type="term" value="P:lactate catabolic process"/>
    <property type="evidence" value="ECO:0007669"/>
    <property type="project" value="TreeGrafter"/>
</dbReference>
<dbReference type="SUPFAM" id="SSF56176">
    <property type="entry name" value="FAD-binding/transporter-associated domain-like"/>
    <property type="match status" value="1"/>
</dbReference>
<dbReference type="PROSITE" id="PS51387">
    <property type="entry name" value="FAD_PCMH"/>
    <property type="match status" value="1"/>
</dbReference>
<name>A0A875S7D6_EENNA</name>
<dbReference type="InterPro" id="IPR016169">
    <property type="entry name" value="FAD-bd_PCMH_sub2"/>
</dbReference>
<accession>A0A875S7D6</accession>